<comment type="caution">
    <text evidence="2">The sequence shown here is derived from an EMBL/GenBank/DDBJ whole genome shotgun (WGS) entry which is preliminary data.</text>
</comment>
<dbReference type="RefSeq" id="WP_344044408.1">
    <property type="nucleotide sequence ID" value="NZ_BAAAPB010000001.1"/>
</dbReference>
<dbReference type="Pfam" id="PF00378">
    <property type="entry name" value="ECH_1"/>
    <property type="match status" value="1"/>
</dbReference>
<evidence type="ECO:0000313" key="3">
    <source>
        <dbReference type="Proteomes" id="UP001500571"/>
    </source>
</evidence>
<dbReference type="CDD" id="cd06558">
    <property type="entry name" value="crotonase-like"/>
    <property type="match status" value="1"/>
</dbReference>
<dbReference type="EMBL" id="BAAAPB010000001">
    <property type="protein sequence ID" value="GAA1958621.1"/>
    <property type="molecule type" value="Genomic_DNA"/>
</dbReference>
<organism evidence="2 3">
    <name type="scientific">Nocardioides panacihumi</name>
    <dbReference type="NCBI Taxonomy" id="400774"/>
    <lineage>
        <taxon>Bacteria</taxon>
        <taxon>Bacillati</taxon>
        <taxon>Actinomycetota</taxon>
        <taxon>Actinomycetes</taxon>
        <taxon>Propionibacteriales</taxon>
        <taxon>Nocardioidaceae</taxon>
        <taxon>Nocardioides</taxon>
    </lineage>
</organism>
<dbReference type="PANTHER" id="PTHR43459:SF1">
    <property type="entry name" value="EG:BACN32G11.4 PROTEIN"/>
    <property type="match status" value="1"/>
</dbReference>
<comment type="similarity">
    <text evidence="1">Belongs to the enoyl-CoA hydratase/isomerase family.</text>
</comment>
<sequence length="264" mass="27468">MAGTVRLHADGDVAHLVLSNPGRRNAVSWSMLTDLADVVVGLHQDPRVSVVVLAGDGRDFCVGADLAAGPEQRTLRRDSVAADTARLSAVTATVTALHRLPQVTIAAVDGGCAGAGLSLALAADLRIASASAVFNTAFVSAGLSGDLGSAWHLVRAVGPARAREVMLDPGRIDAERARSLDLVTRVVPADELPDAAAAWARRLASHAPLALRGAKQNLLAAVEDDLDAYLPGEIDRMVASFHSADAQEAAAAFLERRKPVFVGR</sequence>
<evidence type="ECO:0000256" key="1">
    <source>
        <dbReference type="RuleBase" id="RU003707"/>
    </source>
</evidence>
<dbReference type="InterPro" id="IPR018376">
    <property type="entry name" value="Enoyl-CoA_hyd/isom_CS"/>
</dbReference>
<gene>
    <name evidence="2" type="ORF">GCM10009798_17820</name>
</gene>
<reference evidence="2 3" key="1">
    <citation type="journal article" date="2019" name="Int. J. Syst. Evol. Microbiol.">
        <title>The Global Catalogue of Microorganisms (GCM) 10K type strain sequencing project: providing services to taxonomists for standard genome sequencing and annotation.</title>
        <authorList>
            <consortium name="The Broad Institute Genomics Platform"/>
            <consortium name="The Broad Institute Genome Sequencing Center for Infectious Disease"/>
            <person name="Wu L."/>
            <person name="Ma J."/>
        </authorList>
    </citation>
    <scope>NUCLEOTIDE SEQUENCE [LARGE SCALE GENOMIC DNA]</scope>
    <source>
        <strain evidence="2 3">JCM 15309</strain>
    </source>
</reference>
<proteinExistence type="inferred from homology"/>
<dbReference type="PROSITE" id="PS00166">
    <property type="entry name" value="ENOYL_COA_HYDRATASE"/>
    <property type="match status" value="1"/>
</dbReference>
<accession>A0ABN2QV10</accession>
<dbReference type="PANTHER" id="PTHR43459">
    <property type="entry name" value="ENOYL-COA HYDRATASE"/>
    <property type="match status" value="1"/>
</dbReference>
<dbReference type="Proteomes" id="UP001500571">
    <property type="component" value="Unassembled WGS sequence"/>
</dbReference>
<dbReference type="Gene3D" id="3.90.226.10">
    <property type="entry name" value="2-enoyl-CoA Hydratase, Chain A, domain 1"/>
    <property type="match status" value="1"/>
</dbReference>
<keyword evidence="3" id="KW-1185">Reference proteome</keyword>
<dbReference type="SUPFAM" id="SSF52096">
    <property type="entry name" value="ClpP/crotonase"/>
    <property type="match status" value="1"/>
</dbReference>
<protein>
    <submittedName>
        <fullName evidence="2">Enoyl-CoA hydratase</fullName>
    </submittedName>
</protein>
<evidence type="ECO:0000313" key="2">
    <source>
        <dbReference type="EMBL" id="GAA1958621.1"/>
    </source>
</evidence>
<name>A0ABN2QV10_9ACTN</name>
<dbReference type="InterPro" id="IPR001753">
    <property type="entry name" value="Enoyl-CoA_hydra/iso"/>
</dbReference>
<dbReference type="InterPro" id="IPR029045">
    <property type="entry name" value="ClpP/crotonase-like_dom_sf"/>
</dbReference>